<dbReference type="AlphaFoldDB" id="A0A4V1X664"/>
<name>A0A4V1X664_9PLEO</name>
<sequence>MKTILKQSNFWIATPSSTLTLRIGPTPNPTVPAIVAQQIAKMNLTSDIQALNEMLRITTRQVETITEKDTMNNVLIRGMQTTVTTGPRGSTTSTTSATAMNLIQGI</sequence>
<dbReference type="Proteomes" id="UP000293823">
    <property type="component" value="Unassembled WGS sequence"/>
</dbReference>
<accession>A0A4V1X664</accession>
<organism evidence="1 2">
    <name type="scientific">Alternaria arborescens</name>
    <dbReference type="NCBI Taxonomy" id="156630"/>
    <lineage>
        <taxon>Eukaryota</taxon>
        <taxon>Fungi</taxon>
        <taxon>Dikarya</taxon>
        <taxon>Ascomycota</taxon>
        <taxon>Pezizomycotina</taxon>
        <taxon>Dothideomycetes</taxon>
        <taxon>Pleosporomycetidae</taxon>
        <taxon>Pleosporales</taxon>
        <taxon>Pleosporineae</taxon>
        <taxon>Pleosporaceae</taxon>
        <taxon>Alternaria</taxon>
        <taxon>Alternaria sect. Alternaria</taxon>
    </lineage>
</organism>
<gene>
    <name evidence="1" type="ORF">AA0113_g5245</name>
</gene>
<comment type="caution">
    <text evidence="1">The sequence shown here is derived from an EMBL/GenBank/DDBJ whole genome shotgun (WGS) entry which is preliminary data.</text>
</comment>
<proteinExistence type="predicted"/>
<protein>
    <submittedName>
        <fullName evidence="1">Uncharacterized protein</fullName>
    </submittedName>
</protein>
<reference evidence="2" key="1">
    <citation type="journal article" date="2019" name="bioRxiv">
        <title>Genomics, evolutionary history and diagnostics of the Alternaria alternata species group including apple and Asian pear pathotypes.</title>
        <authorList>
            <person name="Armitage A.D."/>
            <person name="Cockerton H.M."/>
            <person name="Sreenivasaprasad S."/>
            <person name="Woodhall J.W."/>
            <person name="Lane C.R."/>
            <person name="Harrison R.J."/>
            <person name="Clarkson J.P."/>
        </authorList>
    </citation>
    <scope>NUCLEOTIDE SEQUENCE [LARGE SCALE GENOMIC DNA]</scope>
    <source>
        <strain evidence="2">RGR 97.0016</strain>
    </source>
</reference>
<dbReference type="EMBL" id="PEJP01000018">
    <property type="protein sequence ID" value="RYO65398.1"/>
    <property type="molecule type" value="Genomic_DNA"/>
</dbReference>
<keyword evidence="2" id="KW-1185">Reference proteome</keyword>
<evidence type="ECO:0000313" key="2">
    <source>
        <dbReference type="Proteomes" id="UP000293823"/>
    </source>
</evidence>
<evidence type="ECO:0000313" key="1">
    <source>
        <dbReference type="EMBL" id="RYO65398.1"/>
    </source>
</evidence>